<dbReference type="GO" id="GO:0005886">
    <property type="term" value="C:plasma membrane"/>
    <property type="evidence" value="ECO:0007669"/>
    <property type="project" value="TreeGrafter"/>
</dbReference>
<dbReference type="FunFam" id="2.40.110.10:FF:000011">
    <property type="entry name" value="Acyl-CoA dehydrogenase FadE34"/>
    <property type="match status" value="1"/>
</dbReference>
<comment type="cofactor">
    <cofactor evidence="1">
        <name>FAD</name>
        <dbReference type="ChEBI" id="CHEBI:57692"/>
    </cofactor>
</comment>
<dbReference type="Pfam" id="PF02770">
    <property type="entry name" value="Acyl-CoA_dh_M"/>
    <property type="match status" value="1"/>
</dbReference>
<protein>
    <submittedName>
        <fullName evidence="9">Pimeloyl-CoA dehydrogenase</fullName>
    </submittedName>
</protein>
<dbReference type="PANTHER" id="PTHR43292">
    <property type="entry name" value="ACYL-COA DEHYDROGENASE"/>
    <property type="match status" value="1"/>
</dbReference>
<keyword evidence="3" id="KW-0285">Flavoprotein</keyword>
<evidence type="ECO:0000259" key="7">
    <source>
        <dbReference type="Pfam" id="PF02770"/>
    </source>
</evidence>
<sequence length="387" mass="42833">MDLEFTPAQRAFRAEVRAFIDARLPADIRARLRAGHPPRKQDTVTWQRILNERGWAAPHWPARYGGAELGQMERLILMDELYRAPAPLPQVFNLTMLGPVLMKFGTPAQCDHFLPRLANLDLWFCQGFSEPGAGSDLASLRTRAERRGDHYVVNGQKIWTTTAHLADWVFALVRTDPEARKQAGISFLLIDLKSPGVTIRPIHSIDGGHHLNEVFFDDVQVPVGNLVGEENKGWECAKFLLGNERTGIANVGLCRERLDLAREMAGRALPQGGRLIDDAGLRAEMAALDAEIRALELTNYRFLLTPAEQQALPAFASVLKLKGVALQQAVNALLARLAGPAGLERRDGDEERVHGPLVPRYFYSRAASIYGGTSEVQKDILAKAILG</sequence>
<dbReference type="InterPro" id="IPR037069">
    <property type="entry name" value="AcylCoA_DH/ox_N_sf"/>
</dbReference>
<dbReference type="Gene3D" id="1.10.540.10">
    <property type="entry name" value="Acyl-CoA dehydrogenase/oxidase, N-terminal domain"/>
    <property type="match status" value="1"/>
</dbReference>
<dbReference type="AlphaFoldDB" id="A0A370FH76"/>
<dbReference type="GO" id="GO:0050660">
    <property type="term" value="F:flavin adenine dinucleotide binding"/>
    <property type="evidence" value="ECO:0007669"/>
    <property type="project" value="InterPro"/>
</dbReference>
<dbReference type="Proteomes" id="UP000255265">
    <property type="component" value="Unassembled WGS sequence"/>
</dbReference>
<name>A0A370FH76_9BURK</name>
<evidence type="ECO:0000256" key="3">
    <source>
        <dbReference type="ARBA" id="ARBA00022630"/>
    </source>
</evidence>
<evidence type="ECO:0000259" key="8">
    <source>
        <dbReference type="Pfam" id="PF02771"/>
    </source>
</evidence>
<dbReference type="PANTHER" id="PTHR43292:SF3">
    <property type="entry name" value="ACYL-COA DEHYDROGENASE FADE29"/>
    <property type="match status" value="1"/>
</dbReference>
<keyword evidence="10" id="KW-1185">Reference proteome</keyword>
<feature type="domain" description="Acyl-CoA dehydrogenase/oxidase N-terminal" evidence="8">
    <location>
        <begin position="6"/>
        <end position="119"/>
    </location>
</feature>
<dbReference type="SUPFAM" id="SSF56645">
    <property type="entry name" value="Acyl-CoA dehydrogenase NM domain-like"/>
    <property type="match status" value="1"/>
</dbReference>
<dbReference type="InterPro" id="IPR009100">
    <property type="entry name" value="AcylCoA_DH/oxidase_NM_dom_sf"/>
</dbReference>
<dbReference type="InterPro" id="IPR006091">
    <property type="entry name" value="Acyl-CoA_Oxase/DH_mid-dom"/>
</dbReference>
<gene>
    <name evidence="9" type="ORF">DFR41_105305</name>
</gene>
<dbReference type="RefSeq" id="WP_017762013.1">
    <property type="nucleotide sequence ID" value="NZ_QQAV01000005.1"/>
</dbReference>
<evidence type="ECO:0000256" key="4">
    <source>
        <dbReference type="ARBA" id="ARBA00022827"/>
    </source>
</evidence>
<dbReference type="OrthoDB" id="9770681at2"/>
<dbReference type="SUPFAM" id="SSF47203">
    <property type="entry name" value="Acyl-CoA dehydrogenase C-terminal domain-like"/>
    <property type="match status" value="1"/>
</dbReference>
<reference evidence="9 10" key="1">
    <citation type="submission" date="2018-07" db="EMBL/GenBank/DDBJ databases">
        <title>Genomic Encyclopedia of Type Strains, Phase IV (KMG-IV): sequencing the most valuable type-strain genomes for metagenomic binning, comparative biology and taxonomic classification.</title>
        <authorList>
            <person name="Goeker M."/>
        </authorList>
    </citation>
    <scope>NUCLEOTIDE SEQUENCE [LARGE SCALE GENOMIC DNA]</scope>
    <source>
        <strain evidence="9 10">DSM 21352</strain>
    </source>
</reference>
<evidence type="ECO:0000256" key="2">
    <source>
        <dbReference type="ARBA" id="ARBA00009347"/>
    </source>
</evidence>
<dbReference type="Gene3D" id="1.20.140.10">
    <property type="entry name" value="Butyryl-CoA Dehydrogenase, subunit A, domain 3"/>
    <property type="match status" value="1"/>
</dbReference>
<accession>A0A370FH76</accession>
<evidence type="ECO:0000259" key="6">
    <source>
        <dbReference type="Pfam" id="PF00441"/>
    </source>
</evidence>
<evidence type="ECO:0000256" key="1">
    <source>
        <dbReference type="ARBA" id="ARBA00001974"/>
    </source>
</evidence>
<evidence type="ECO:0000313" key="10">
    <source>
        <dbReference type="Proteomes" id="UP000255265"/>
    </source>
</evidence>
<evidence type="ECO:0000313" key="9">
    <source>
        <dbReference type="EMBL" id="RDI24390.1"/>
    </source>
</evidence>
<dbReference type="InterPro" id="IPR009075">
    <property type="entry name" value="AcylCo_DH/oxidase_C"/>
</dbReference>
<feature type="domain" description="Acyl-CoA dehydrogenase/oxidase C-terminal" evidence="6">
    <location>
        <begin position="231"/>
        <end position="386"/>
    </location>
</feature>
<feature type="domain" description="Acyl-CoA oxidase/dehydrogenase middle" evidence="7">
    <location>
        <begin position="125"/>
        <end position="219"/>
    </location>
</feature>
<dbReference type="InterPro" id="IPR036250">
    <property type="entry name" value="AcylCo_DH-like_C"/>
</dbReference>
<dbReference type="Pfam" id="PF02771">
    <property type="entry name" value="Acyl-CoA_dh_N"/>
    <property type="match status" value="1"/>
</dbReference>
<evidence type="ECO:0000256" key="5">
    <source>
        <dbReference type="ARBA" id="ARBA00023002"/>
    </source>
</evidence>
<organism evidence="9 10">
    <name type="scientific">Pseudacidovorax intermedius</name>
    <dbReference type="NCBI Taxonomy" id="433924"/>
    <lineage>
        <taxon>Bacteria</taxon>
        <taxon>Pseudomonadati</taxon>
        <taxon>Pseudomonadota</taxon>
        <taxon>Betaproteobacteria</taxon>
        <taxon>Burkholderiales</taxon>
        <taxon>Comamonadaceae</taxon>
        <taxon>Pseudacidovorax</taxon>
    </lineage>
</organism>
<dbReference type="Gene3D" id="2.40.110.10">
    <property type="entry name" value="Butyryl-CoA Dehydrogenase, subunit A, domain 2"/>
    <property type="match status" value="1"/>
</dbReference>
<dbReference type="InterPro" id="IPR046373">
    <property type="entry name" value="Acyl-CoA_Oxase/DH_mid-dom_sf"/>
</dbReference>
<keyword evidence="4" id="KW-0274">FAD</keyword>
<comment type="similarity">
    <text evidence="2">Belongs to the acyl-CoA dehydrogenase family.</text>
</comment>
<dbReference type="InterPro" id="IPR052161">
    <property type="entry name" value="Mycobact_Acyl-CoA_DH"/>
</dbReference>
<dbReference type="EMBL" id="QQAV01000005">
    <property type="protein sequence ID" value="RDI24390.1"/>
    <property type="molecule type" value="Genomic_DNA"/>
</dbReference>
<dbReference type="Pfam" id="PF00441">
    <property type="entry name" value="Acyl-CoA_dh_1"/>
    <property type="match status" value="1"/>
</dbReference>
<comment type="caution">
    <text evidence="9">The sequence shown here is derived from an EMBL/GenBank/DDBJ whole genome shotgun (WGS) entry which is preliminary data.</text>
</comment>
<dbReference type="InterPro" id="IPR013786">
    <property type="entry name" value="AcylCoA_DH/ox_N"/>
</dbReference>
<dbReference type="GO" id="GO:0016627">
    <property type="term" value="F:oxidoreductase activity, acting on the CH-CH group of donors"/>
    <property type="evidence" value="ECO:0007669"/>
    <property type="project" value="InterPro"/>
</dbReference>
<proteinExistence type="inferred from homology"/>
<keyword evidence="5" id="KW-0560">Oxidoreductase</keyword>